<accession>A0A5K7XA89</accession>
<dbReference type="SUPFAM" id="SSF53474">
    <property type="entry name" value="alpha/beta-Hydrolases"/>
    <property type="match status" value="2"/>
</dbReference>
<dbReference type="Pfam" id="PF00326">
    <property type="entry name" value="Peptidase_S9"/>
    <property type="match status" value="1"/>
</dbReference>
<dbReference type="PANTHER" id="PTHR22946">
    <property type="entry name" value="DIENELACTONE HYDROLASE DOMAIN-CONTAINING PROTEIN-RELATED"/>
    <property type="match status" value="1"/>
</dbReference>
<feature type="chain" id="PRO_5024940048" description="Peptidase S9 prolyl oligopeptidase catalytic domain-containing protein" evidence="3">
    <location>
        <begin position="32"/>
        <end position="548"/>
    </location>
</feature>
<dbReference type="GO" id="GO:0052689">
    <property type="term" value="F:carboxylic ester hydrolase activity"/>
    <property type="evidence" value="ECO:0007669"/>
    <property type="project" value="UniProtKB-ARBA"/>
</dbReference>
<organism evidence="6 7">
    <name type="scientific">Lacipirellula parvula</name>
    <dbReference type="NCBI Taxonomy" id="2650471"/>
    <lineage>
        <taxon>Bacteria</taxon>
        <taxon>Pseudomonadati</taxon>
        <taxon>Planctomycetota</taxon>
        <taxon>Planctomycetia</taxon>
        <taxon>Pirellulales</taxon>
        <taxon>Lacipirellulaceae</taxon>
        <taxon>Lacipirellula</taxon>
    </lineage>
</organism>
<dbReference type="PANTHER" id="PTHR22946:SF9">
    <property type="entry name" value="POLYKETIDE TRANSFERASE AF380"/>
    <property type="match status" value="1"/>
</dbReference>
<dbReference type="InterPro" id="IPR029058">
    <property type="entry name" value="AB_hydrolase_fold"/>
</dbReference>
<evidence type="ECO:0008006" key="8">
    <source>
        <dbReference type="Google" id="ProtNLM"/>
    </source>
</evidence>
<comment type="similarity">
    <text evidence="2">Belongs to the AB hydrolase superfamily. FUS2 hydrolase family.</text>
</comment>
<dbReference type="Proteomes" id="UP000326837">
    <property type="component" value="Chromosome"/>
</dbReference>
<dbReference type="InterPro" id="IPR000073">
    <property type="entry name" value="AB_hydrolase_1"/>
</dbReference>
<evidence type="ECO:0000256" key="2">
    <source>
        <dbReference type="ARBA" id="ARBA00038115"/>
    </source>
</evidence>
<evidence type="ECO:0000313" key="6">
    <source>
        <dbReference type="EMBL" id="BBO33624.1"/>
    </source>
</evidence>
<dbReference type="AlphaFoldDB" id="A0A5K7XA89"/>
<dbReference type="GO" id="GO:0006508">
    <property type="term" value="P:proteolysis"/>
    <property type="evidence" value="ECO:0007669"/>
    <property type="project" value="InterPro"/>
</dbReference>
<gene>
    <name evidence="6" type="ORF">PLANPX_3236</name>
</gene>
<name>A0A5K7XA89_9BACT</name>
<dbReference type="Gene3D" id="3.40.50.1820">
    <property type="entry name" value="alpha/beta hydrolase"/>
    <property type="match status" value="2"/>
</dbReference>
<keyword evidence="7" id="KW-1185">Reference proteome</keyword>
<keyword evidence="1" id="KW-0378">Hydrolase</keyword>
<dbReference type="InterPro" id="IPR050261">
    <property type="entry name" value="FrsA_esterase"/>
</dbReference>
<proteinExistence type="inferred from homology"/>
<evidence type="ECO:0000259" key="5">
    <source>
        <dbReference type="Pfam" id="PF00561"/>
    </source>
</evidence>
<dbReference type="EMBL" id="AP021861">
    <property type="protein sequence ID" value="BBO33624.1"/>
    <property type="molecule type" value="Genomic_DNA"/>
</dbReference>
<evidence type="ECO:0000313" key="7">
    <source>
        <dbReference type="Proteomes" id="UP000326837"/>
    </source>
</evidence>
<feature type="domain" description="Peptidase S9 prolyl oligopeptidase catalytic" evidence="4">
    <location>
        <begin position="128"/>
        <end position="282"/>
    </location>
</feature>
<evidence type="ECO:0000259" key="4">
    <source>
        <dbReference type="Pfam" id="PF00326"/>
    </source>
</evidence>
<dbReference type="KEGG" id="lpav:PLANPX_3236"/>
<reference evidence="7" key="1">
    <citation type="submission" date="2019-10" db="EMBL/GenBank/DDBJ databases">
        <title>Lacipirellula parvula gen. nov., sp. nov., representing a lineage of planctomycetes widespread in freshwater anoxic habitats, and description of the family Lacipirellulaceae.</title>
        <authorList>
            <person name="Dedysh S.N."/>
            <person name="Kulichevskaya I.S."/>
            <person name="Beletsky A.V."/>
            <person name="Rakitin A.L."/>
            <person name="Mardanov A.V."/>
            <person name="Ivanova A.A."/>
            <person name="Saltykova V.X."/>
            <person name="Rijpstra W.I.C."/>
            <person name="Sinninghe Damste J.S."/>
            <person name="Ravin N.V."/>
        </authorList>
    </citation>
    <scope>NUCLEOTIDE SEQUENCE [LARGE SCALE GENOMIC DNA]</scope>
    <source>
        <strain evidence="7">PX69</strain>
    </source>
</reference>
<feature type="signal peptide" evidence="3">
    <location>
        <begin position="1"/>
        <end position="31"/>
    </location>
</feature>
<evidence type="ECO:0000256" key="3">
    <source>
        <dbReference type="SAM" id="SignalP"/>
    </source>
</evidence>
<keyword evidence="3" id="KW-0732">Signal</keyword>
<dbReference type="RefSeq" id="WP_152099361.1">
    <property type="nucleotide sequence ID" value="NZ_AP021861.1"/>
</dbReference>
<feature type="domain" description="AB hydrolase-1" evidence="5">
    <location>
        <begin position="323"/>
        <end position="467"/>
    </location>
</feature>
<dbReference type="Pfam" id="PF00561">
    <property type="entry name" value="Abhydrolase_1"/>
    <property type="match status" value="1"/>
</dbReference>
<evidence type="ECO:0000256" key="1">
    <source>
        <dbReference type="ARBA" id="ARBA00022801"/>
    </source>
</evidence>
<protein>
    <recommendedName>
        <fullName evidence="8">Peptidase S9 prolyl oligopeptidase catalytic domain-containing protein</fullName>
    </recommendedName>
</protein>
<dbReference type="InterPro" id="IPR001375">
    <property type="entry name" value="Peptidase_S9_cat"/>
</dbReference>
<dbReference type="GO" id="GO:0008236">
    <property type="term" value="F:serine-type peptidase activity"/>
    <property type="evidence" value="ECO:0007669"/>
    <property type="project" value="InterPro"/>
</dbReference>
<sequence length="548" mass="58586">MNVVHPTKHRRALRLKLLAAISIAAALSSMASGVEYLAEEQTASAASASTATPYLLYRPGAPGDHAKSPVVVALYGAGGSMNASNFASEEFSEIRRELSQAGYVTIVPELGPSHWMNDDAIARVDDVLNMLSRDDSLDAQRVHFLGSSMGGGSALAYAVRRPARVASVISHMGMTDFAAWIAENPGYSSTLAKAYGAAYPQDAQAYDSRSAIRNAKRLADVRVLLIHGMDDENVLPNQSIALYRAMIGRGGDCSLRLVRNAGHTNGSIASLGKKIVAFLANELPEQPVMVDSSGHACVETTTTPGGIQYKVLRRDDAEPAPALIVLSGDANESLGNPYFLQCGLELQARDYACISLDLPSHGNEREGNEPEGLVGWSDRVDAGKPFVQEFTEKVSQVLDDLVAKHIVDVDRIAICGTSRGGFLACHAAAADPRIKAVVCMAPVTSLNTLSEFKNIDHPELADRISLASIAPKLAGRPIWIAIGDQDERVGVDDAIEFSRCLTAESLKQGVPSQAELHVVPEPRGHTTPPRAPAQAADWIEEILRQPTD</sequence>